<dbReference type="InterPro" id="IPR036208">
    <property type="entry name" value="VHL_sf"/>
</dbReference>
<evidence type="ECO:0000313" key="1">
    <source>
        <dbReference type="Proteomes" id="UP000046395"/>
    </source>
</evidence>
<name>A0A5S6R327_TRIMR</name>
<accession>A0A5S6R327</accession>
<dbReference type="Gene3D" id="2.60.40.780">
    <property type="entry name" value="von Hippel-Lindau disease tumour suppressor, beta domain"/>
    <property type="match status" value="1"/>
</dbReference>
<proteinExistence type="predicted"/>
<sequence>MLVMFCAPEKPFPLTALEVEVGPLVALSPSAGRTSRGWRCARGKNDFLGIYGFVAWRFILRFGRGRPHSRGAFMWSSLKTHLSPEEQTFVYAIPTPREFTDDDVERSRCVKALIINHSQSTAELYWISQHGNLIHYFSLSSFACVRWETFVGHRWVCCDPGTGDLLKLATICTSSDGVVIGLIRPVLPLRIICYRILKANFPRALPNLFVPYSILQAERMANARRSQEFPWTARLDLAQRVLVESGPLPPIQVNMIFDALCTLMLDCKKCLATDEHVAQLWHIFNRFLADHVRSRDLVKKPLFSKSVLSCLRVAASANSHELPVYVSPMVKCLCKIMNVNDVPVLGSKVSHLSEAIEHCLIIRLNCLARDEWFDELEILLTTLIQRYLALKAFWQIKKERFAYVCDRLIPVVAKGCLVGGKGFADEEVLRLISELIFDNIYADDYDAYLRSEKELSVKKRARNAKQTDHYAWMLFDRLQTICSTDSEQQKAVARLYPDLYRHFALKFYNGGPLPSRSMMLFALYGYRLAEGLDRVELACRLLHCLSEFKVYNTYDDNDHWAEWFVSIRDELLCSSSRSAEFYAAVEQLLRIHPPVVSEKVNEVLAATRRDASNTKQCPGRISLVVSLIAYYGKTSQLEVLFQAYVEVISDFVGSVALYPEETKSFRAAAVDLKQVQVNTIIATAVDKCLLLAGEKGKQYGHSCLQVLQLLGIVLGSCRSCNLQDLLEVSNVRSLLDLLSKNASRGDDWWMCALTMARTLLCCCMTSVAWLSVGTQELRDVGVFLSSLSMAKRSDCSLSVLLLVYIRIMSIKAPKRVKRNVVEFLAEELQKEEGLESCADLITCQAPVDWSSVLLGVCSESCRQRFANVIAQLAFVKCDTRFELLLSDAALWEEAANVECIVKAYVGVIAELMRTHFHADSDVTTLLDNQDAYVALCDHLKAADPLEIGQLANLESLNRLVNHLLNAPVETADSAILRPLVALLIAAYKTVGTAWRTAESWSNAPTGLLISTGRLIGSLLPRGFLDKRTSCSETHFLSELVLVEGLRNLEYTLLNFASTANRTLQQEVVVAFWNFHFAQRNVSGVNRDAALAYMETIAERSAVVVVGFLPIADHAVRTACEALLTNGLDKELCQETINVLTKVAASLWDRWEGDDLQLPPLALLKTLTEFLSRLGHDDHIGRSARALLDRANGQMEKLCSNLRESTFENFYSILDFLATAVRVGNSGDDQLKRRVLLSLGDGPRDVSATLSAAELLERAKSFGEKIIGQLWPKLTEEDVKELFADRKVFPSTWLLFLALSASTVEWCCSAAAGNRFFQRCRCILLSVVPCAQFPPRDTAKAVRLFSVICRLLKLWLSEKRLMRRGVDQLVDACLTLLASLHLNNLCKTPEFGVLFHEELSLTSLMMNVHSSEVLPRIPSFVEALRRLQSAQHGFCKHTIVGSESHAVPVQTAYQMRKLLIKVTDHERDFARVAVYLVADFVHLCSVEPLCQQCLQLVLPGYLELHRCFDPPSLSMLATNLTGAERELYSSLFVGTKGSFLKC</sequence>
<organism evidence="1 2">
    <name type="scientific">Trichuris muris</name>
    <name type="common">Mouse whipworm</name>
    <dbReference type="NCBI Taxonomy" id="70415"/>
    <lineage>
        <taxon>Eukaryota</taxon>
        <taxon>Metazoa</taxon>
        <taxon>Ecdysozoa</taxon>
        <taxon>Nematoda</taxon>
        <taxon>Enoplea</taxon>
        <taxon>Dorylaimia</taxon>
        <taxon>Trichinellida</taxon>
        <taxon>Trichuridae</taxon>
        <taxon>Trichuris</taxon>
    </lineage>
</organism>
<protein>
    <submittedName>
        <fullName evidence="2">Nucleolar 27S pre-rRNA processing Urb2/Npa2 C-terminal domain-containing protein</fullName>
    </submittedName>
</protein>
<keyword evidence="1" id="KW-1185">Reference proteome</keyword>
<dbReference type="WBParaSite" id="TMUE_3000014041.1">
    <property type="protein sequence ID" value="TMUE_3000014041.1"/>
    <property type="gene ID" value="WBGene00291026"/>
</dbReference>
<dbReference type="Proteomes" id="UP000046395">
    <property type="component" value="Unassembled WGS sequence"/>
</dbReference>
<evidence type="ECO:0000313" key="2">
    <source>
        <dbReference type="WBParaSite" id="TMUE_3000014041.1"/>
    </source>
</evidence>
<dbReference type="SUPFAM" id="SSF49468">
    <property type="entry name" value="VHL"/>
    <property type="match status" value="1"/>
</dbReference>
<reference evidence="2" key="1">
    <citation type="submission" date="2019-12" db="UniProtKB">
        <authorList>
            <consortium name="WormBaseParasite"/>
        </authorList>
    </citation>
    <scope>IDENTIFICATION</scope>
</reference>
<dbReference type="InterPro" id="IPR037140">
    <property type="entry name" value="VHL_beta_dom_sf"/>
</dbReference>